<name>A0A1V3X9M7_MYCKA</name>
<accession>A0A1V3X9M7</accession>
<organism evidence="1 2">
    <name type="scientific">Mycobacterium kansasii</name>
    <dbReference type="NCBI Taxonomy" id="1768"/>
    <lineage>
        <taxon>Bacteria</taxon>
        <taxon>Bacillati</taxon>
        <taxon>Actinomycetota</taxon>
        <taxon>Actinomycetes</taxon>
        <taxon>Mycobacteriales</taxon>
        <taxon>Mycobacteriaceae</taxon>
        <taxon>Mycobacterium</taxon>
    </lineage>
</organism>
<comment type="caution">
    <text evidence="1">The sequence shown here is derived from an EMBL/GenBank/DDBJ whole genome shotgun (WGS) entry which is preliminary data.</text>
</comment>
<gene>
    <name evidence="1" type="ORF">BZL30_4196</name>
</gene>
<reference evidence="1 2" key="1">
    <citation type="submission" date="2017-02" db="EMBL/GenBank/DDBJ databases">
        <title>Complete genome sequences of Mycobacterium kansasii strains isolated from rhesus macaques.</title>
        <authorList>
            <person name="Panda A."/>
            <person name="Nagaraj S."/>
            <person name="Zhao X."/>
            <person name="Tettelin H."/>
            <person name="Detolla L.J."/>
        </authorList>
    </citation>
    <scope>NUCLEOTIDE SEQUENCE [LARGE SCALE GENOMIC DNA]</scope>
    <source>
        <strain evidence="1 2">11-3813</strain>
    </source>
</reference>
<proteinExistence type="predicted"/>
<sequence length="46" mass="5031">MRRRVSSPLEPTGRPSCARVMVSVFLTGMVARPGGRHGSTRSNIFD</sequence>
<protein>
    <submittedName>
        <fullName evidence="1">Uncharacterized protein</fullName>
    </submittedName>
</protein>
<dbReference type="EMBL" id="MVBM01000003">
    <property type="protein sequence ID" value="OOK75905.1"/>
    <property type="molecule type" value="Genomic_DNA"/>
</dbReference>
<evidence type="ECO:0000313" key="1">
    <source>
        <dbReference type="EMBL" id="OOK75905.1"/>
    </source>
</evidence>
<evidence type="ECO:0000313" key="2">
    <source>
        <dbReference type="Proteomes" id="UP000189229"/>
    </source>
</evidence>
<dbReference type="Proteomes" id="UP000189229">
    <property type="component" value="Unassembled WGS sequence"/>
</dbReference>
<dbReference type="AlphaFoldDB" id="A0A1V3X9M7"/>